<proteinExistence type="predicted"/>
<sequence>MSNTNTNTNTAHVFETAGLGASPFRFVGFEDSAAKVNTEDGMVRTTVDGLDIFTKPGGSCDYCGTYIVQFCWIKSADGKRFKVGTSCVSKTGDKGLVDRAKRAAGRVRRAKAKAKQVIRIDAARAAFIADTDGVRTFLADVASPTEWRAEKGETWASYVAWMLVDGGASSYSRGPSAPEWLTDGTLIPGAGHTGQFEMTKLIERVAKGTQDTPIWAWQKESK</sequence>
<protein>
    <submittedName>
        <fullName evidence="1">Uncharacterized protein</fullName>
    </submittedName>
</protein>
<name>A0A0F9X348_9ZZZZ</name>
<organism evidence="1">
    <name type="scientific">marine sediment metagenome</name>
    <dbReference type="NCBI Taxonomy" id="412755"/>
    <lineage>
        <taxon>unclassified sequences</taxon>
        <taxon>metagenomes</taxon>
        <taxon>ecological metagenomes</taxon>
    </lineage>
</organism>
<comment type="caution">
    <text evidence="1">The sequence shown here is derived from an EMBL/GenBank/DDBJ whole genome shotgun (WGS) entry which is preliminary data.</text>
</comment>
<evidence type="ECO:0000313" key="1">
    <source>
        <dbReference type="EMBL" id="KKN85908.1"/>
    </source>
</evidence>
<dbReference type="EMBL" id="LAZR01000153">
    <property type="protein sequence ID" value="KKN85908.1"/>
    <property type="molecule type" value="Genomic_DNA"/>
</dbReference>
<gene>
    <name evidence="1" type="ORF">LCGC14_0273200</name>
</gene>
<dbReference type="AlphaFoldDB" id="A0A0F9X348"/>
<accession>A0A0F9X348</accession>
<reference evidence="1" key="1">
    <citation type="journal article" date="2015" name="Nature">
        <title>Complex archaea that bridge the gap between prokaryotes and eukaryotes.</title>
        <authorList>
            <person name="Spang A."/>
            <person name="Saw J.H."/>
            <person name="Jorgensen S.L."/>
            <person name="Zaremba-Niedzwiedzka K."/>
            <person name="Martijn J."/>
            <person name="Lind A.E."/>
            <person name="van Eijk R."/>
            <person name="Schleper C."/>
            <person name="Guy L."/>
            <person name="Ettema T.J."/>
        </authorList>
    </citation>
    <scope>NUCLEOTIDE SEQUENCE</scope>
</reference>